<evidence type="ECO:0000256" key="1">
    <source>
        <dbReference type="ARBA" id="ARBA00023125"/>
    </source>
</evidence>
<organism evidence="3 4">
    <name type="scientific">Paenibacillus filicis</name>
    <dbReference type="NCBI Taxonomy" id="669464"/>
    <lineage>
        <taxon>Bacteria</taxon>
        <taxon>Bacillati</taxon>
        <taxon>Bacillota</taxon>
        <taxon>Bacilli</taxon>
        <taxon>Bacillales</taxon>
        <taxon>Paenibacillaceae</taxon>
        <taxon>Paenibacillus</taxon>
    </lineage>
</organism>
<evidence type="ECO:0000313" key="4">
    <source>
        <dbReference type="Proteomes" id="UP001469365"/>
    </source>
</evidence>
<sequence>MPNRQDLYEVEEAFRQLFRRIKAAWTRFEVRGVSSSQASILEKLHTDGPLKVSQIADALWITAGAVTSLSDKLIAGGYAERSRSEEDRRVVYLEITDNGREVLEEFRLHRKAIVDGFFGKLADEDARHLIRIFNLMLDESDPSQS</sequence>
<dbReference type="PANTHER" id="PTHR33164">
    <property type="entry name" value="TRANSCRIPTIONAL REGULATOR, MARR FAMILY"/>
    <property type="match status" value="1"/>
</dbReference>
<dbReference type="InterPro" id="IPR039422">
    <property type="entry name" value="MarR/SlyA-like"/>
</dbReference>
<evidence type="ECO:0000259" key="2">
    <source>
        <dbReference type="PROSITE" id="PS50995"/>
    </source>
</evidence>
<proteinExistence type="predicted"/>
<accession>A0ABU9DEB1</accession>
<dbReference type="InterPro" id="IPR036388">
    <property type="entry name" value="WH-like_DNA-bd_sf"/>
</dbReference>
<dbReference type="SMART" id="SM00347">
    <property type="entry name" value="HTH_MARR"/>
    <property type="match status" value="1"/>
</dbReference>
<dbReference type="PANTHER" id="PTHR33164:SF43">
    <property type="entry name" value="HTH-TYPE TRANSCRIPTIONAL REPRESSOR YETL"/>
    <property type="match status" value="1"/>
</dbReference>
<dbReference type="InterPro" id="IPR036390">
    <property type="entry name" value="WH_DNA-bd_sf"/>
</dbReference>
<keyword evidence="4" id="KW-1185">Reference proteome</keyword>
<dbReference type="Proteomes" id="UP001469365">
    <property type="component" value="Unassembled WGS sequence"/>
</dbReference>
<dbReference type="PRINTS" id="PR00598">
    <property type="entry name" value="HTHMARR"/>
</dbReference>
<comment type="caution">
    <text evidence="3">The sequence shown here is derived from an EMBL/GenBank/DDBJ whole genome shotgun (WGS) entry which is preliminary data.</text>
</comment>
<dbReference type="SUPFAM" id="SSF46785">
    <property type="entry name" value="Winged helix' DNA-binding domain"/>
    <property type="match status" value="1"/>
</dbReference>
<dbReference type="EMBL" id="JBBPCC010000001">
    <property type="protein sequence ID" value="MEK8126462.1"/>
    <property type="molecule type" value="Genomic_DNA"/>
</dbReference>
<protein>
    <submittedName>
        <fullName evidence="3">MarR family transcriptional regulator</fullName>
    </submittedName>
</protein>
<name>A0ABU9DEB1_9BACL</name>
<dbReference type="Gene3D" id="1.10.10.10">
    <property type="entry name" value="Winged helix-like DNA-binding domain superfamily/Winged helix DNA-binding domain"/>
    <property type="match status" value="1"/>
</dbReference>
<keyword evidence="1" id="KW-0238">DNA-binding</keyword>
<evidence type="ECO:0000313" key="3">
    <source>
        <dbReference type="EMBL" id="MEK8126462.1"/>
    </source>
</evidence>
<feature type="domain" description="HTH marR-type" evidence="2">
    <location>
        <begin position="1"/>
        <end position="138"/>
    </location>
</feature>
<reference evidence="3 4" key="1">
    <citation type="submission" date="2024-04" db="EMBL/GenBank/DDBJ databases">
        <title>draft genome sequnece of Paenibacillus filicis.</title>
        <authorList>
            <person name="Kim D.-U."/>
        </authorList>
    </citation>
    <scope>NUCLEOTIDE SEQUENCE [LARGE SCALE GENOMIC DNA]</scope>
    <source>
        <strain evidence="3 4">KACC14197</strain>
    </source>
</reference>
<dbReference type="InterPro" id="IPR000835">
    <property type="entry name" value="HTH_MarR-typ"/>
</dbReference>
<dbReference type="RefSeq" id="WP_341413520.1">
    <property type="nucleotide sequence ID" value="NZ_JBBPCC010000001.1"/>
</dbReference>
<dbReference type="Pfam" id="PF01047">
    <property type="entry name" value="MarR"/>
    <property type="match status" value="1"/>
</dbReference>
<gene>
    <name evidence="3" type="ORF">WMW72_00885</name>
</gene>
<dbReference type="PROSITE" id="PS50995">
    <property type="entry name" value="HTH_MARR_2"/>
    <property type="match status" value="1"/>
</dbReference>